<gene>
    <name evidence="1" type="ORF">KZH69_10835</name>
</gene>
<accession>A0ABS6XWC7</accession>
<evidence type="ECO:0000313" key="2">
    <source>
        <dbReference type="Proteomes" id="UP000812031"/>
    </source>
</evidence>
<dbReference type="Proteomes" id="UP000812031">
    <property type="component" value="Unassembled WGS sequence"/>
</dbReference>
<comment type="caution">
    <text evidence="1">The sequence shown here is derived from an EMBL/GenBank/DDBJ whole genome shotgun (WGS) entry which is preliminary data.</text>
</comment>
<keyword evidence="2" id="KW-1185">Reference proteome</keyword>
<reference evidence="1 2" key="1">
    <citation type="submission" date="2021-07" db="EMBL/GenBank/DDBJ databases">
        <title>Flavobacterium sp. nov. isolated from sediment on the Taihu Lake.</title>
        <authorList>
            <person name="Qu J.-H."/>
        </authorList>
    </citation>
    <scope>NUCLEOTIDE SEQUENCE [LARGE SCALE GENOMIC DNA]</scope>
    <source>
        <strain evidence="1 2">NAS39</strain>
    </source>
</reference>
<organism evidence="1 2">
    <name type="scientific">Flavobacterium taihuense</name>
    <dbReference type="NCBI Taxonomy" id="2857508"/>
    <lineage>
        <taxon>Bacteria</taxon>
        <taxon>Pseudomonadati</taxon>
        <taxon>Bacteroidota</taxon>
        <taxon>Flavobacteriia</taxon>
        <taxon>Flavobacteriales</taxon>
        <taxon>Flavobacteriaceae</taxon>
        <taxon>Flavobacterium</taxon>
    </lineage>
</organism>
<dbReference type="RefSeq" id="WP_219317462.1">
    <property type="nucleotide sequence ID" value="NZ_JAHWYN010000008.1"/>
</dbReference>
<evidence type="ECO:0000313" key="1">
    <source>
        <dbReference type="EMBL" id="MBW4360980.1"/>
    </source>
</evidence>
<sequence length="46" mass="5345">MRKMVEKEVGDTVDFKIAFDPSIDKNVLRAVSFLFAKERFIGRDKP</sequence>
<dbReference type="EMBL" id="JAHWYN010000008">
    <property type="protein sequence ID" value="MBW4360980.1"/>
    <property type="molecule type" value="Genomic_DNA"/>
</dbReference>
<protein>
    <submittedName>
        <fullName evidence="1">Uncharacterized protein</fullName>
    </submittedName>
</protein>
<name>A0ABS6XWC7_9FLAO</name>
<proteinExistence type="predicted"/>